<gene>
    <name evidence="2" type="ORF">J7405_10920</name>
</gene>
<dbReference type="EMBL" id="JAGHXW010000031">
    <property type="protein sequence ID" value="MBO9760047.1"/>
    <property type="molecule type" value="Genomic_DNA"/>
</dbReference>
<comment type="caution">
    <text evidence="2">The sequence shown here is derived from an EMBL/GenBank/DDBJ whole genome shotgun (WGS) entry which is preliminary data.</text>
</comment>
<evidence type="ECO:0000313" key="2">
    <source>
        <dbReference type="EMBL" id="MBO9760047.1"/>
    </source>
</evidence>
<dbReference type="Proteomes" id="UP000668572">
    <property type="component" value="Unassembled WGS sequence"/>
</dbReference>
<name>A0A8I2BV81_XANMN</name>
<dbReference type="RefSeq" id="WP_150117929.1">
    <property type="nucleotide sequence ID" value="NZ_JADKPX010000029.1"/>
</dbReference>
<organism evidence="2 3">
    <name type="scientific">Xanthomonas manihotis</name>
    <dbReference type="NCBI Taxonomy" id="43353"/>
    <lineage>
        <taxon>Bacteria</taxon>
        <taxon>Pseudomonadati</taxon>
        <taxon>Pseudomonadota</taxon>
        <taxon>Gammaproteobacteria</taxon>
        <taxon>Lysobacterales</taxon>
        <taxon>Lysobacteraceae</taxon>
        <taxon>Xanthomonas</taxon>
    </lineage>
</organism>
<sequence>MTGNRVWTPNLARFPPILCVTNKDSQQGRYADRQAVAAAFARSGEVHLRCDEPSGHSQISASSEHATVASPQSFIFEGSGRRPPASWR</sequence>
<dbReference type="AlphaFoldDB" id="A0A8I2BV81"/>
<evidence type="ECO:0000313" key="3">
    <source>
        <dbReference type="Proteomes" id="UP000668572"/>
    </source>
</evidence>
<proteinExistence type="predicted"/>
<protein>
    <recommendedName>
        <fullName evidence="4">Alpha/beta hydrolase</fullName>
    </recommendedName>
</protein>
<reference evidence="2" key="1">
    <citation type="submission" date="2021-03" db="EMBL/GenBank/DDBJ databases">
        <title>Molecular characterization of Xanthomonas species pathogenic on Araceae and the development of a triplex TaqMan assay for detection of X. phaseoli pv. dieffenbachiae.</title>
        <authorList>
            <person name="Van Der Wolf J."/>
            <person name="Krijger M."/>
            <person name="Mendes O."/>
            <person name="Brankovics B."/>
            <person name="Bonants P."/>
            <person name="Meekes E."/>
        </authorList>
    </citation>
    <scope>NUCLEOTIDE SEQUENCE</scope>
    <source>
        <strain evidence="2">NBC1264</strain>
    </source>
</reference>
<feature type="compositionally biased region" description="Polar residues" evidence="1">
    <location>
        <begin position="55"/>
        <end position="73"/>
    </location>
</feature>
<evidence type="ECO:0000256" key="1">
    <source>
        <dbReference type="SAM" id="MobiDB-lite"/>
    </source>
</evidence>
<feature type="region of interest" description="Disordered" evidence="1">
    <location>
        <begin position="51"/>
        <end position="88"/>
    </location>
</feature>
<accession>A0A8I2BV81</accession>
<evidence type="ECO:0008006" key="4">
    <source>
        <dbReference type="Google" id="ProtNLM"/>
    </source>
</evidence>